<feature type="transmembrane region" description="Helical" evidence="2">
    <location>
        <begin position="439"/>
        <end position="456"/>
    </location>
</feature>
<gene>
    <name evidence="4" type="ORF">P5673_030938</name>
</gene>
<evidence type="ECO:0000313" key="4">
    <source>
        <dbReference type="EMBL" id="KAK2548794.1"/>
    </source>
</evidence>
<keyword evidence="2" id="KW-1133">Transmembrane helix</keyword>
<dbReference type="InterPro" id="IPR039261">
    <property type="entry name" value="FNR_nucleotide-bd"/>
</dbReference>
<dbReference type="EMBL" id="JARQWQ010000138">
    <property type="protein sequence ID" value="KAK2548794.1"/>
    <property type="molecule type" value="Genomic_DNA"/>
</dbReference>
<keyword evidence="2" id="KW-0472">Membrane</keyword>
<organism evidence="4 5">
    <name type="scientific">Acropora cervicornis</name>
    <name type="common">Staghorn coral</name>
    <dbReference type="NCBI Taxonomy" id="6130"/>
    <lineage>
        <taxon>Eukaryota</taxon>
        <taxon>Metazoa</taxon>
        <taxon>Cnidaria</taxon>
        <taxon>Anthozoa</taxon>
        <taxon>Hexacorallia</taxon>
        <taxon>Scleractinia</taxon>
        <taxon>Astrocoeniina</taxon>
        <taxon>Acroporidae</taxon>
        <taxon>Acropora</taxon>
    </lineage>
</organism>
<evidence type="ECO:0000256" key="2">
    <source>
        <dbReference type="SAM" id="Phobius"/>
    </source>
</evidence>
<reference evidence="4" key="1">
    <citation type="journal article" date="2023" name="G3 (Bethesda)">
        <title>Whole genome assembly and annotation of the endangered Caribbean coral Acropora cervicornis.</title>
        <authorList>
            <person name="Selwyn J.D."/>
            <person name="Vollmer S.V."/>
        </authorList>
    </citation>
    <scope>NUCLEOTIDE SEQUENCE</scope>
    <source>
        <strain evidence="4">K2</strain>
    </source>
</reference>
<keyword evidence="1" id="KW-0560">Oxidoreductase</keyword>
<feature type="domain" description="Ferric reductase NAD binding" evidence="3">
    <location>
        <begin position="623"/>
        <end position="755"/>
    </location>
</feature>
<dbReference type="InterPro" id="IPR050369">
    <property type="entry name" value="RBOH/FRE"/>
</dbReference>
<keyword evidence="2" id="KW-0812">Transmembrane</keyword>
<feature type="transmembrane region" description="Helical" evidence="2">
    <location>
        <begin position="413"/>
        <end position="430"/>
    </location>
</feature>
<comment type="caution">
    <text evidence="4">The sequence shown here is derived from an EMBL/GenBank/DDBJ whole genome shotgun (WGS) entry which is preliminary data.</text>
</comment>
<feature type="transmembrane region" description="Helical" evidence="2">
    <location>
        <begin position="786"/>
        <end position="805"/>
    </location>
</feature>
<dbReference type="Pfam" id="PF08030">
    <property type="entry name" value="NAD_binding_6"/>
    <property type="match status" value="1"/>
</dbReference>
<protein>
    <recommendedName>
        <fullName evidence="3">Ferric reductase NAD binding domain-containing protein</fullName>
    </recommendedName>
</protein>
<dbReference type="GO" id="GO:0016491">
    <property type="term" value="F:oxidoreductase activity"/>
    <property type="evidence" value="ECO:0007669"/>
    <property type="project" value="UniProtKB-KW"/>
</dbReference>
<dbReference type="SUPFAM" id="SSF52343">
    <property type="entry name" value="Ferredoxin reductase-like, C-terminal NADP-linked domain"/>
    <property type="match status" value="1"/>
</dbReference>
<feature type="transmembrane region" description="Helical" evidence="2">
    <location>
        <begin position="240"/>
        <end position="260"/>
    </location>
</feature>
<name>A0AAD9USW5_ACRCE</name>
<evidence type="ECO:0000259" key="3">
    <source>
        <dbReference type="Pfam" id="PF08030"/>
    </source>
</evidence>
<sequence length="833" mass="96294">MSESEGRKISVQVSTASSATEFDKIMKEVRAYVRAKGIMLEDKFLEWDCLRKGYVTESDFANVCKEVFREILNDEQIKEVQTQYYHPDIPHHCNWSQFMHDAEPEANAEPAYSQPSKDRVQTKDVLERVAQSLKQRVDIMNLLEKLPSTVVSGNEVDDDEMVTQDKLFQLLGETTEKDDLRESKRFSLKHSNPFLMNNHVSSRATKSSMEIADDQANFTANPRFSGVQRDHRQFSISYEALVWTVFLLLTTLCIVDHFVLKGDIVLERKRELPKRMWGTKIGETVANIVWAVTARLIIPSQNLMFYTMLWCFPNFLSEIAPKWIRINGIRDVHVRIHRFAGVFLVAIPTLAHVFTIFVPPLVDGTALNYYPPSMFNYSSSPDHLNWSTFWDPAAIPGWIYNDHNGVHLTSDEIYRFVNIIALFCIIFPLSRSQYVNRRSYSLAMALHVFAGIWYAADNIRKIFHGLSRVTNFPFLLLWCLDRLLSIWVYRHQRAKIERKEIIGNNEYLVVFIKLDKEVTHNVGDVYYTHHFMEKNVGLAPQRSHPFTTFSNLSNDRTWDIGLVISIMEDTKQLFLPWTSWLARKDDSSFTKMHTWGPYRSSVSSLYDDIAEELEGRTLPSHYVLFATGSGCGYLLDVLSFLAYRAKPHSQQERQSTKRSKIEIFYSVRCKAFFQYFRQQIEELLKQIKTKDIIDISLQFYVTNPDDQPLRNETEDTEIQLIHGRINFERALKSATKRSRCYFVGRPAIAEKIEEICLKKGIGLTKDYTNGQGEGQDRPLLLKYLKIIFWVMLFIAAVCIVVGLVIDVRAIKGNLNALAPVTNNMSKASHKSGY</sequence>
<accession>A0AAD9USW5</accession>
<keyword evidence="5" id="KW-1185">Reference proteome</keyword>
<proteinExistence type="predicted"/>
<dbReference type="AlphaFoldDB" id="A0AAD9USW5"/>
<evidence type="ECO:0000256" key="1">
    <source>
        <dbReference type="ARBA" id="ARBA00023002"/>
    </source>
</evidence>
<dbReference type="Proteomes" id="UP001249851">
    <property type="component" value="Unassembled WGS sequence"/>
</dbReference>
<dbReference type="GO" id="GO:0005886">
    <property type="term" value="C:plasma membrane"/>
    <property type="evidence" value="ECO:0007669"/>
    <property type="project" value="TreeGrafter"/>
</dbReference>
<dbReference type="InterPro" id="IPR013121">
    <property type="entry name" value="Fe_red_NAD-bd_6"/>
</dbReference>
<evidence type="ECO:0000313" key="5">
    <source>
        <dbReference type="Proteomes" id="UP001249851"/>
    </source>
</evidence>
<dbReference type="Gene3D" id="3.40.50.80">
    <property type="entry name" value="Nucleotide-binding domain of ferredoxin-NADP reductase (FNR) module"/>
    <property type="match status" value="1"/>
</dbReference>
<feature type="transmembrane region" description="Helical" evidence="2">
    <location>
        <begin position="336"/>
        <end position="358"/>
    </location>
</feature>
<dbReference type="PANTHER" id="PTHR11972">
    <property type="entry name" value="NADPH OXIDASE"/>
    <property type="match status" value="1"/>
</dbReference>
<reference evidence="4" key="2">
    <citation type="journal article" date="2023" name="Science">
        <title>Genomic signatures of disease resistance in endangered staghorn corals.</title>
        <authorList>
            <person name="Vollmer S.V."/>
            <person name="Selwyn J.D."/>
            <person name="Despard B.A."/>
            <person name="Roesel C.L."/>
        </authorList>
    </citation>
    <scope>NUCLEOTIDE SEQUENCE</scope>
    <source>
        <strain evidence="4">K2</strain>
    </source>
</reference>